<dbReference type="EMBL" id="JABCKV010000041">
    <property type="protein sequence ID" value="KAG5645371.1"/>
    <property type="molecule type" value="Genomic_DNA"/>
</dbReference>
<name>A0A9P7KB62_9AGAR</name>
<dbReference type="GO" id="GO:1990112">
    <property type="term" value="C:RQC complex"/>
    <property type="evidence" value="ECO:0007669"/>
    <property type="project" value="TreeGrafter"/>
</dbReference>
<accession>A0A9P7KB62</accession>
<feature type="compositionally biased region" description="Acidic residues" evidence="1">
    <location>
        <begin position="763"/>
        <end position="778"/>
    </location>
</feature>
<evidence type="ECO:0000313" key="3">
    <source>
        <dbReference type="Proteomes" id="UP000775547"/>
    </source>
</evidence>
<dbReference type="Pfam" id="PF04910">
    <property type="entry name" value="Tcf25"/>
    <property type="match status" value="1"/>
</dbReference>
<feature type="compositionally biased region" description="Acidic residues" evidence="1">
    <location>
        <begin position="50"/>
        <end position="59"/>
    </location>
</feature>
<organism evidence="2 3">
    <name type="scientific">Asterophora parasitica</name>
    <dbReference type="NCBI Taxonomy" id="117018"/>
    <lineage>
        <taxon>Eukaryota</taxon>
        <taxon>Fungi</taxon>
        <taxon>Dikarya</taxon>
        <taxon>Basidiomycota</taxon>
        <taxon>Agaricomycotina</taxon>
        <taxon>Agaricomycetes</taxon>
        <taxon>Agaricomycetidae</taxon>
        <taxon>Agaricales</taxon>
        <taxon>Tricholomatineae</taxon>
        <taxon>Lyophyllaceae</taxon>
        <taxon>Asterophora</taxon>
    </lineage>
</organism>
<feature type="region of interest" description="Disordered" evidence="1">
    <location>
        <begin position="679"/>
        <end position="778"/>
    </location>
</feature>
<feature type="region of interest" description="Disordered" evidence="1">
    <location>
        <begin position="167"/>
        <end position="197"/>
    </location>
</feature>
<feature type="compositionally biased region" description="Acidic residues" evidence="1">
    <location>
        <begin position="689"/>
        <end position="700"/>
    </location>
</feature>
<comment type="caution">
    <text evidence="2">The sequence shown here is derived from an EMBL/GenBank/DDBJ whole genome shotgun (WGS) entry which is preliminary data.</text>
</comment>
<reference evidence="2" key="2">
    <citation type="submission" date="2021-10" db="EMBL/GenBank/DDBJ databases">
        <title>Phylogenomics reveals ancestral predisposition of the termite-cultivated fungus Termitomyces towards a domesticated lifestyle.</title>
        <authorList>
            <person name="Auxier B."/>
            <person name="Grum-Grzhimaylo A."/>
            <person name="Cardenas M.E."/>
            <person name="Lodge J.D."/>
            <person name="Laessoe T."/>
            <person name="Pedersen O."/>
            <person name="Smith M.E."/>
            <person name="Kuyper T.W."/>
            <person name="Franco-Molano E.A."/>
            <person name="Baroni T.J."/>
            <person name="Aanen D.K."/>
        </authorList>
    </citation>
    <scope>NUCLEOTIDE SEQUENCE</scope>
    <source>
        <strain evidence="2">AP01</strain>
        <tissue evidence="2">Mycelium</tissue>
    </source>
</reference>
<feature type="region of interest" description="Disordered" evidence="1">
    <location>
        <begin position="1"/>
        <end position="113"/>
    </location>
</feature>
<sequence length="778" mass="86734">MPPRLNKRQQRELEELEALGGPSKAEVSSEEELPAPKPAKASFSNFLATEDIESESEDEGSVKAAKSRKKKKSKRKVEAKLSQTASPPLAKNEKKALKKAKTKEKKAGDDELEQALAELPVKYPELQKPSNASSSSQSFATLLSVSLPHLDSEAEMRKFFGAKVIQANKSSSSSGPSSRRHAALQRSNLTRPQPSWWSASQREGLSIRLLTGDEVTERQTEHGWESFSDKWWTIDYSQRYKSMTKSFIQAVMSGHPDALWEVQRKLPWHADNLLQLAEVYRHREEYAQAVDFVDRAIFTYERAFIGAFNFTGGTNRLDFDRVENRPFFLAVHRQIADLQRRGCVRTGFEFARLLYSLDPWEDPHGALYHLDLLAIKCGMGQWLLDLYDHFATQREQRGGILDKRMDPSLLPGFAYARALALKILEDGKPDSDHSESTAALTEALQSFPSVVPLLADKVEISLPTPIRAHRDFKIETEGRSLSAPIAALHALSHIYVQRSASLWKEPTHTAWFLATATATFASLPTTLPVTPQRQALLTLLSTNENTRYALYRHLTVLETTHARLFPFIPPLVLEQAKSLACDPLPPTTAFSRYDEPYFRGTEDMFTVRPPRSRRERLDDDRVLAGLFPDPGVRARVLELMEGFVGQIPGGVGDMMERLGPEALDDLMGQMQALVVAEQGEGMPGGFGDDGGDMAGEEGEGDVIPPGRLGQQEGGVQATHDTVDADVHEEDLESDSDEEDDSAVRRVFRNIMGRLWGPAPADETSSDEDREPIDDTGVD</sequence>
<proteinExistence type="predicted"/>
<dbReference type="Proteomes" id="UP000775547">
    <property type="component" value="Unassembled WGS sequence"/>
</dbReference>
<evidence type="ECO:0000313" key="2">
    <source>
        <dbReference type="EMBL" id="KAG5645371.1"/>
    </source>
</evidence>
<dbReference type="PANTHER" id="PTHR22684:SF0">
    <property type="entry name" value="RIBOSOME QUALITY CONTROL COMPLEX SUBUNIT TCF25"/>
    <property type="match status" value="1"/>
</dbReference>
<evidence type="ECO:0008006" key="4">
    <source>
        <dbReference type="Google" id="ProtNLM"/>
    </source>
</evidence>
<dbReference type="PANTHER" id="PTHR22684">
    <property type="entry name" value="NULP1-RELATED"/>
    <property type="match status" value="1"/>
</dbReference>
<feature type="compositionally biased region" description="Basic residues" evidence="1">
    <location>
        <begin position="65"/>
        <end position="77"/>
    </location>
</feature>
<reference evidence="2" key="1">
    <citation type="submission" date="2020-07" db="EMBL/GenBank/DDBJ databases">
        <authorList>
            <person name="Nieuwenhuis M."/>
            <person name="Van De Peppel L.J.J."/>
        </authorList>
    </citation>
    <scope>NUCLEOTIDE SEQUENCE</scope>
    <source>
        <strain evidence="2">AP01</strain>
        <tissue evidence="2">Mycelium</tissue>
    </source>
</reference>
<dbReference type="AlphaFoldDB" id="A0A9P7KB62"/>
<feature type="compositionally biased region" description="Acidic residues" evidence="1">
    <location>
        <begin position="726"/>
        <end position="740"/>
    </location>
</feature>
<dbReference type="InterPro" id="IPR006994">
    <property type="entry name" value="TCF25/Rqc1"/>
</dbReference>
<gene>
    <name evidence="2" type="ORF">DXG03_006324</name>
</gene>
<keyword evidence="3" id="KW-1185">Reference proteome</keyword>
<dbReference type="GO" id="GO:1990116">
    <property type="term" value="P:ribosome-associated ubiquitin-dependent protein catabolic process"/>
    <property type="evidence" value="ECO:0007669"/>
    <property type="project" value="TreeGrafter"/>
</dbReference>
<feature type="compositionally biased region" description="Polar residues" evidence="1">
    <location>
        <begin position="185"/>
        <end position="197"/>
    </location>
</feature>
<dbReference type="OrthoDB" id="205993at2759"/>
<protein>
    <recommendedName>
        <fullName evidence="4">DUF654-domain-containing protein</fullName>
    </recommendedName>
</protein>
<evidence type="ECO:0000256" key="1">
    <source>
        <dbReference type="SAM" id="MobiDB-lite"/>
    </source>
</evidence>
<dbReference type="GO" id="GO:0072344">
    <property type="term" value="P:rescue of stalled ribosome"/>
    <property type="evidence" value="ECO:0007669"/>
    <property type="project" value="TreeGrafter"/>
</dbReference>